<keyword evidence="2" id="KW-1185">Reference proteome</keyword>
<dbReference type="Proteomes" id="UP000304953">
    <property type="component" value="Unassembled WGS sequence"/>
</dbReference>
<proteinExistence type="predicted"/>
<evidence type="ECO:0000313" key="2">
    <source>
        <dbReference type="Proteomes" id="UP000304953"/>
    </source>
</evidence>
<comment type="caution">
    <text evidence="1">The sequence shown here is derived from an EMBL/GenBank/DDBJ whole genome shotgun (WGS) entry which is preliminary data.</text>
</comment>
<name>A0AC61RSJ5_9FIRM</name>
<gene>
    <name evidence="1" type="ORF">E5329_17770</name>
</gene>
<evidence type="ECO:0000313" key="1">
    <source>
        <dbReference type="EMBL" id="TGY93608.1"/>
    </source>
</evidence>
<accession>A0AC61RSJ5</accession>
<sequence length="85" mass="10064">MKEQQTGTIEIPLQERYMISLKEASAYFHIGIKKMRRMAEDNEGGFALFLGNRYLICRPKFEEYLLKVMENSRTEQEICDDEISH</sequence>
<protein>
    <submittedName>
        <fullName evidence="1">Uncharacterized protein</fullName>
    </submittedName>
</protein>
<dbReference type="EMBL" id="SRYA01000040">
    <property type="protein sequence ID" value="TGY93608.1"/>
    <property type="molecule type" value="Genomic_DNA"/>
</dbReference>
<organism evidence="1 2">
    <name type="scientific">Petralouisia muris</name>
    <dbReference type="NCBI Taxonomy" id="3032872"/>
    <lineage>
        <taxon>Bacteria</taxon>
        <taxon>Bacillati</taxon>
        <taxon>Bacillota</taxon>
        <taxon>Clostridia</taxon>
        <taxon>Lachnospirales</taxon>
        <taxon>Lachnospiraceae</taxon>
        <taxon>Petralouisia</taxon>
    </lineage>
</organism>
<reference evidence="1" key="1">
    <citation type="submission" date="2019-04" db="EMBL/GenBank/DDBJ databases">
        <title>Microbes associate with the intestines of laboratory mice.</title>
        <authorList>
            <person name="Navarre W."/>
            <person name="Wong E."/>
            <person name="Huang K."/>
            <person name="Tropini C."/>
            <person name="Ng K."/>
            <person name="Yu B."/>
        </authorList>
    </citation>
    <scope>NUCLEOTIDE SEQUENCE</scope>
    <source>
        <strain evidence="1">NM01_1-7b</strain>
    </source>
</reference>